<dbReference type="Gramene" id="AUR62019813-RA">
    <property type="protein sequence ID" value="AUR62019813-RA:cds"/>
    <property type="gene ID" value="AUR62019813"/>
</dbReference>
<feature type="transmembrane region" description="Helical" evidence="1">
    <location>
        <begin position="38"/>
        <end position="56"/>
    </location>
</feature>
<keyword evidence="3" id="KW-1185">Reference proteome</keyword>
<dbReference type="CDD" id="cd09272">
    <property type="entry name" value="RNase_HI_RT_Ty1"/>
    <property type="match status" value="1"/>
</dbReference>
<dbReference type="Proteomes" id="UP000596660">
    <property type="component" value="Unplaced"/>
</dbReference>
<reference evidence="2" key="1">
    <citation type="journal article" date="2017" name="Nature">
        <title>The genome of Chenopodium quinoa.</title>
        <authorList>
            <person name="Jarvis D.E."/>
            <person name="Ho Y.S."/>
            <person name="Lightfoot D.J."/>
            <person name="Schmoeckel S.M."/>
            <person name="Li B."/>
            <person name="Borm T.J.A."/>
            <person name="Ohyanagi H."/>
            <person name="Mineta K."/>
            <person name="Michell C.T."/>
            <person name="Saber N."/>
            <person name="Kharbatia N.M."/>
            <person name="Rupper R.R."/>
            <person name="Sharp A.R."/>
            <person name="Dally N."/>
            <person name="Boughton B.A."/>
            <person name="Woo Y.H."/>
            <person name="Gao G."/>
            <person name="Schijlen E.G.W.M."/>
            <person name="Guo X."/>
            <person name="Momin A.A."/>
            <person name="Negrao S."/>
            <person name="Al-Babili S."/>
            <person name="Gehring C."/>
            <person name="Roessner U."/>
            <person name="Jung C."/>
            <person name="Murphy K."/>
            <person name="Arold S.T."/>
            <person name="Gojobori T."/>
            <person name="van der Linden C.G."/>
            <person name="van Loo E.N."/>
            <person name="Jellen E.N."/>
            <person name="Maughan P.J."/>
            <person name="Tester M."/>
        </authorList>
    </citation>
    <scope>NUCLEOTIDE SEQUENCE [LARGE SCALE GENOMIC DNA]</scope>
    <source>
        <strain evidence="2">cv. PI 614886</strain>
    </source>
</reference>
<dbReference type="PANTHER" id="PTHR11439">
    <property type="entry name" value="GAG-POL-RELATED RETROTRANSPOSON"/>
    <property type="match status" value="1"/>
</dbReference>
<protein>
    <submittedName>
        <fullName evidence="2">Uncharacterized protein</fullName>
    </submittedName>
</protein>
<keyword evidence="1" id="KW-0812">Transmembrane</keyword>
<name>A0A803LWG2_CHEQI</name>
<evidence type="ECO:0000313" key="3">
    <source>
        <dbReference type="Proteomes" id="UP000596660"/>
    </source>
</evidence>
<evidence type="ECO:0000313" key="2">
    <source>
        <dbReference type="EnsemblPlants" id="AUR62019813-RA:cds"/>
    </source>
</evidence>
<dbReference type="PANTHER" id="PTHR11439:SF498">
    <property type="entry name" value="DNAK FAMILY PROTEIN"/>
    <property type="match status" value="1"/>
</dbReference>
<dbReference type="AlphaFoldDB" id="A0A803LWG2"/>
<dbReference type="OMA" id="AQINAYC"/>
<dbReference type="InterPro" id="IPR043502">
    <property type="entry name" value="DNA/RNA_pol_sf"/>
</dbReference>
<dbReference type="EnsemblPlants" id="AUR62019813-RA">
    <property type="protein sequence ID" value="AUR62019813-RA:cds"/>
    <property type="gene ID" value="AUR62019813"/>
</dbReference>
<feature type="transmembrane region" description="Helical" evidence="1">
    <location>
        <begin position="76"/>
        <end position="98"/>
    </location>
</feature>
<reference evidence="2" key="2">
    <citation type="submission" date="2021-03" db="UniProtKB">
        <authorList>
            <consortium name="EnsemblPlants"/>
        </authorList>
    </citation>
    <scope>IDENTIFICATION</scope>
</reference>
<keyword evidence="1" id="KW-1133">Transmembrane helix</keyword>
<evidence type="ECO:0000256" key="1">
    <source>
        <dbReference type="SAM" id="Phobius"/>
    </source>
</evidence>
<keyword evidence="1" id="KW-0472">Membrane</keyword>
<proteinExistence type="predicted"/>
<dbReference type="SUPFAM" id="SSF56672">
    <property type="entry name" value="DNA/RNA polymerases"/>
    <property type="match status" value="1"/>
</dbReference>
<sequence>DLLICGNDSTEIANLKFLLSKGDPLSDPSTYQRLLGRLIYLTITMPNIAFPVHILAQFMHHPTTVHLQAAKRVLRYLVGTLSLGILLATSSAAQINAYCDSDWASCPMSRHSTTDYCIFFEYRAMALTTYEVTWLTALLKDLGLKNLPPTILKCDNQAALAIVANPVLHYSQV</sequence>
<accession>A0A803LWG2</accession>
<organism evidence="2 3">
    <name type="scientific">Chenopodium quinoa</name>
    <name type="common">Quinoa</name>
    <dbReference type="NCBI Taxonomy" id="63459"/>
    <lineage>
        <taxon>Eukaryota</taxon>
        <taxon>Viridiplantae</taxon>
        <taxon>Streptophyta</taxon>
        <taxon>Embryophyta</taxon>
        <taxon>Tracheophyta</taxon>
        <taxon>Spermatophyta</taxon>
        <taxon>Magnoliopsida</taxon>
        <taxon>eudicotyledons</taxon>
        <taxon>Gunneridae</taxon>
        <taxon>Pentapetalae</taxon>
        <taxon>Caryophyllales</taxon>
        <taxon>Chenopodiaceae</taxon>
        <taxon>Chenopodioideae</taxon>
        <taxon>Atripliceae</taxon>
        <taxon>Chenopodium</taxon>
    </lineage>
</organism>